<dbReference type="SUPFAM" id="SSF52540">
    <property type="entry name" value="P-loop containing nucleoside triphosphate hydrolases"/>
    <property type="match status" value="1"/>
</dbReference>
<proteinExistence type="predicted"/>
<dbReference type="PANTHER" id="PTHR32182:SF23">
    <property type="entry name" value="ATP BINDING PROTEIN"/>
    <property type="match status" value="1"/>
</dbReference>
<evidence type="ECO:0000313" key="2">
    <source>
        <dbReference type="EMBL" id="OIQ65451.1"/>
    </source>
</evidence>
<comment type="caution">
    <text evidence="2">The sequence shown here is derived from an EMBL/GenBank/DDBJ whole genome shotgun (WGS) entry which is preliminary data.</text>
</comment>
<name>A0A1J5PJJ5_9ZZZZ</name>
<reference evidence="2" key="1">
    <citation type="submission" date="2016-10" db="EMBL/GenBank/DDBJ databases">
        <title>Sequence of Gallionella enrichment culture.</title>
        <authorList>
            <person name="Poehlein A."/>
            <person name="Muehling M."/>
            <person name="Daniel R."/>
        </authorList>
    </citation>
    <scope>NUCLEOTIDE SEQUENCE</scope>
</reference>
<dbReference type="GO" id="GO:0016887">
    <property type="term" value="F:ATP hydrolysis activity"/>
    <property type="evidence" value="ECO:0007669"/>
    <property type="project" value="InterPro"/>
</dbReference>
<dbReference type="Gene3D" id="3.40.50.300">
    <property type="entry name" value="P-loop containing nucleotide triphosphate hydrolases"/>
    <property type="match status" value="1"/>
</dbReference>
<dbReference type="GO" id="GO:0005524">
    <property type="term" value="F:ATP binding"/>
    <property type="evidence" value="ECO:0007669"/>
    <property type="project" value="InterPro"/>
</dbReference>
<dbReference type="AlphaFoldDB" id="A0A1J5PJJ5"/>
<feature type="domain" description="ATPase AAA-type core" evidence="1">
    <location>
        <begin position="123"/>
        <end position="210"/>
    </location>
</feature>
<dbReference type="InterPro" id="IPR027417">
    <property type="entry name" value="P-loop_NTPase"/>
</dbReference>
<dbReference type="InterPro" id="IPR003959">
    <property type="entry name" value="ATPase_AAA_core"/>
</dbReference>
<protein>
    <recommendedName>
        <fullName evidence="1">ATPase AAA-type core domain-containing protein</fullName>
    </recommendedName>
</protein>
<gene>
    <name evidence="2" type="ORF">GALL_529900</name>
</gene>
<dbReference type="PANTHER" id="PTHR32182">
    <property type="entry name" value="DNA REPLICATION AND REPAIR PROTEIN RECF"/>
    <property type="match status" value="1"/>
</dbReference>
<dbReference type="EMBL" id="MLJW01007317">
    <property type="protein sequence ID" value="OIQ65451.1"/>
    <property type="molecule type" value="Genomic_DNA"/>
</dbReference>
<evidence type="ECO:0000259" key="1">
    <source>
        <dbReference type="Pfam" id="PF13304"/>
    </source>
</evidence>
<sequence>MGQVKRDATSLPLLAFYRANRHWNQPQPHELQAATQRNSRIDGYASWWDASLDSIAFQSWAISKCLERFQTSSETGVAFDAIEDDELALVNVALAAAVEGVKGLRYDLKQKSLLVDWLPVASGRRDPTAFENLSDGQRAVIGLVGDIARRMCLLNPQLGAEVTTKTAGVVLIDELDMHLHPKWQRIITKGLQAAFPALQFIVASHSPQVLGELQPEQIILLRPEGTSHPQVSYGLDSSQVLEEIMGATARTPEVEDALAKLFATLERNELDSAREQLNALSELAPGIAELGGAAALLKRKEVLGR</sequence>
<dbReference type="GO" id="GO:0006302">
    <property type="term" value="P:double-strand break repair"/>
    <property type="evidence" value="ECO:0007669"/>
    <property type="project" value="TreeGrafter"/>
</dbReference>
<accession>A0A1J5PJJ5</accession>
<dbReference type="GO" id="GO:0000731">
    <property type="term" value="P:DNA synthesis involved in DNA repair"/>
    <property type="evidence" value="ECO:0007669"/>
    <property type="project" value="TreeGrafter"/>
</dbReference>
<organism evidence="2">
    <name type="scientific">mine drainage metagenome</name>
    <dbReference type="NCBI Taxonomy" id="410659"/>
    <lineage>
        <taxon>unclassified sequences</taxon>
        <taxon>metagenomes</taxon>
        <taxon>ecological metagenomes</taxon>
    </lineage>
</organism>
<dbReference type="Pfam" id="PF13304">
    <property type="entry name" value="AAA_21"/>
    <property type="match status" value="1"/>
</dbReference>